<reference evidence="1 2" key="1">
    <citation type="submission" date="2024-01" db="EMBL/GenBank/DDBJ databases">
        <title>The genomes of 5 underutilized Papilionoideae crops provide insights into root nodulation and disease resistanc.</title>
        <authorList>
            <person name="Jiang F."/>
        </authorList>
    </citation>
    <scope>NUCLEOTIDE SEQUENCE [LARGE SCALE GENOMIC DNA]</scope>
    <source>
        <strain evidence="1">DUOXIRENSHENG_FW03</strain>
        <tissue evidence="1">Leaves</tissue>
    </source>
</reference>
<dbReference type="Proteomes" id="UP001386955">
    <property type="component" value="Unassembled WGS sequence"/>
</dbReference>
<evidence type="ECO:0000313" key="2">
    <source>
        <dbReference type="Proteomes" id="UP001386955"/>
    </source>
</evidence>
<dbReference type="EMBL" id="JAYMYS010000007">
    <property type="protein sequence ID" value="KAK7386392.1"/>
    <property type="molecule type" value="Genomic_DNA"/>
</dbReference>
<accession>A0AAN9S023</accession>
<sequence length="153" mass="16523">MCSRFPKCLLGSWSPVGHGFLAVPTSTSDDALLLQKLVGIAPEEKEVGLLSGPLLTWIMLRLRHFFSGTEPAAWTNWITADGEIPPLPLDVPAAGCFCAPISANFSFVDALEHVTLLARTKLHLDSSVDLPYRILPIGPITVSSPSILLNFES</sequence>
<protein>
    <submittedName>
        <fullName evidence="1">Uncharacterized protein</fullName>
    </submittedName>
</protein>
<gene>
    <name evidence="1" type="ORF">VNO78_26596</name>
</gene>
<dbReference type="AlphaFoldDB" id="A0AAN9S023"/>
<name>A0AAN9S023_PSOTE</name>
<comment type="caution">
    <text evidence="1">The sequence shown here is derived from an EMBL/GenBank/DDBJ whole genome shotgun (WGS) entry which is preliminary data.</text>
</comment>
<organism evidence="1 2">
    <name type="scientific">Psophocarpus tetragonolobus</name>
    <name type="common">Winged bean</name>
    <name type="synonym">Dolichos tetragonolobus</name>
    <dbReference type="NCBI Taxonomy" id="3891"/>
    <lineage>
        <taxon>Eukaryota</taxon>
        <taxon>Viridiplantae</taxon>
        <taxon>Streptophyta</taxon>
        <taxon>Embryophyta</taxon>
        <taxon>Tracheophyta</taxon>
        <taxon>Spermatophyta</taxon>
        <taxon>Magnoliopsida</taxon>
        <taxon>eudicotyledons</taxon>
        <taxon>Gunneridae</taxon>
        <taxon>Pentapetalae</taxon>
        <taxon>rosids</taxon>
        <taxon>fabids</taxon>
        <taxon>Fabales</taxon>
        <taxon>Fabaceae</taxon>
        <taxon>Papilionoideae</taxon>
        <taxon>50 kb inversion clade</taxon>
        <taxon>NPAAA clade</taxon>
        <taxon>indigoferoid/millettioid clade</taxon>
        <taxon>Phaseoleae</taxon>
        <taxon>Psophocarpus</taxon>
    </lineage>
</organism>
<evidence type="ECO:0000313" key="1">
    <source>
        <dbReference type="EMBL" id="KAK7386392.1"/>
    </source>
</evidence>
<proteinExistence type="predicted"/>
<keyword evidence="2" id="KW-1185">Reference proteome</keyword>